<feature type="domain" description="Thiamine pyrophosphate enzyme N-terminal TPP-binding" evidence="6">
    <location>
        <begin position="12"/>
        <end position="121"/>
    </location>
</feature>
<dbReference type="Pfam" id="PF02775">
    <property type="entry name" value="TPP_enzyme_C"/>
    <property type="match status" value="1"/>
</dbReference>
<dbReference type="CDD" id="cd07035">
    <property type="entry name" value="TPP_PYR_POX_like"/>
    <property type="match status" value="1"/>
</dbReference>
<dbReference type="GO" id="GO:0005948">
    <property type="term" value="C:acetolactate synthase complex"/>
    <property type="evidence" value="ECO:0007669"/>
    <property type="project" value="TreeGrafter"/>
</dbReference>
<comment type="caution">
    <text evidence="7">The sequence shown here is derived from an EMBL/GenBank/DDBJ whole genome shotgun (WGS) entry which is preliminary data.</text>
</comment>
<protein>
    <submittedName>
        <fullName evidence="7">Alpha-acetolactate synthase</fullName>
    </submittedName>
</protein>
<comment type="similarity">
    <text evidence="1 3">Belongs to the TPP enzyme family.</text>
</comment>
<dbReference type="GO" id="GO:0030976">
    <property type="term" value="F:thiamine pyrophosphate binding"/>
    <property type="evidence" value="ECO:0007669"/>
    <property type="project" value="InterPro"/>
</dbReference>
<dbReference type="Pfam" id="PF00205">
    <property type="entry name" value="TPP_enzyme_M"/>
    <property type="match status" value="1"/>
</dbReference>
<reference evidence="7 8" key="1">
    <citation type="submission" date="2006-11" db="EMBL/GenBank/DDBJ databases">
        <authorList>
            <consortium name="Laboratoire de Microbiologie (Universite Bourgogne)"/>
            <consortium name="GENOME Express"/>
            <consortium name="UMR Oenologie Ampelologie (Universite Bordeaux 2)"/>
            <person name="Guzzo J."/>
        </authorList>
    </citation>
    <scope>NUCLEOTIDE SEQUENCE [LARGE SCALE GENOMIC DNA]</scope>
    <source>
        <strain evidence="7 8">ATCC BAA-1163</strain>
    </source>
</reference>
<dbReference type="GO" id="GO:0003984">
    <property type="term" value="F:acetolactate synthase activity"/>
    <property type="evidence" value="ECO:0007669"/>
    <property type="project" value="InterPro"/>
</dbReference>
<dbReference type="PANTHER" id="PTHR18968:SF129">
    <property type="entry name" value="ACETOLACTATE SYNTHASE"/>
    <property type="match status" value="1"/>
</dbReference>
<dbReference type="Gene3D" id="3.40.50.1220">
    <property type="entry name" value="TPP-binding domain"/>
    <property type="match status" value="1"/>
</dbReference>
<dbReference type="GO" id="GO:0009099">
    <property type="term" value="P:L-valine biosynthetic process"/>
    <property type="evidence" value="ECO:0007669"/>
    <property type="project" value="TreeGrafter"/>
</dbReference>
<accession>A0NJ29</accession>
<dbReference type="InterPro" id="IPR045229">
    <property type="entry name" value="TPP_enz"/>
</dbReference>
<dbReference type="EMBL" id="AAUV01000049">
    <property type="protein sequence ID" value="EAV39518.1"/>
    <property type="molecule type" value="Genomic_DNA"/>
</dbReference>
<dbReference type="PANTHER" id="PTHR18968">
    <property type="entry name" value="THIAMINE PYROPHOSPHATE ENZYMES"/>
    <property type="match status" value="1"/>
</dbReference>
<feature type="domain" description="Thiamine pyrophosphate enzyme central" evidence="4">
    <location>
        <begin position="199"/>
        <end position="332"/>
    </location>
</feature>
<evidence type="ECO:0000259" key="6">
    <source>
        <dbReference type="Pfam" id="PF02776"/>
    </source>
</evidence>
<dbReference type="Gene3D" id="3.40.50.970">
    <property type="match status" value="2"/>
</dbReference>
<dbReference type="GO" id="GO:0000287">
    <property type="term" value="F:magnesium ion binding"/>
    <property type="evidence" value="ECO:0007669"/>
    <property type="project" value="InterPro"/>
</dbReference>
<dbReference type="InterPro" id="IPR011766">
    <property type="entry name" value="TPP_enzyme_TPP-bd"/>
</dbReference>
<dbReference type="InterPro" id="IPR029035">
    <property type="entry name" value="DHS-like_NAD/FAD-binding_dom"/>
</dbReference>
<dbReference type="HOGENOM" id="CLU_013748_3_2_9"/>
<dbReference type="InterPro" id="IPR012782">
    <property type="entry name" value="Acetolactate_synth_catblc"/>
</dbReference>
<evidence type="ECO:0000313" key="7">
    <source>
        <dbReference type="EMBL" id="EAV39518.1"/>
    </source>
</evidence>
<evidence type="ECO:0000259" key="4">
    <source>
        <dbReference type="Pfam" id="PF00205"/>
    </source>
</evidence>
<dbReference type="FunFam" id="3.40.50.970:FF:000007">
    <property type="entry name" value="Acetolactate synthase"/>
    <property type="match status" value="1"/>
</dbReference>
<proteinExistence type="inferred from homology"/>
<evidence type="ECO:0000256" key="3">
    <source>
        <dbReference type="RuleBase" id="RU362132"/>
    </source>
</evidence>
<dbReference type="SUPFAM" id="SSF52467">
    <property type="entry name" value="DHS-like NAD/FAD-binding domain"/>
    <property type="match status" value="1"/>
</dbReference>
<feature type="domain" description="Thiamine pyrophosphate enzyme TPP-binding" evidence="5">
    <location>
        <begin position="396"/>
        <end position="544"/>
    </location>
</feature>
<name>A0NJ29_OENOE</name>
<organism evidence="7 8">
    <name type="scientific">Oenococcus oeni ATCC BAA-1163</name>
    <dbReference type="NCBI Taxonomy" id="379360"/>
    <lineage>
        <taxon>Bacteria</taxon>
        <taxon>Bacillati</taxon>
        <taxon>Bacillota</taxon>
        <taxon>Bacilli</taxon>
        <taxon>Lactobacillales</taxon>
        <taxon>Lactobacillaceae</taxon>
        <taxon>Oenococcus</taxon>
    </lineage>
</organism>
<gene>
    <name evidence="7" type="primary">alsS</name>
    <name evidence="7" type="ORF">OENOO_54033</name>
</gene>
<evidence type="ECO:0000313" key="8">
    <source>
        <dbReference type="Proteomes" id="UP000003346"/>
    </source>
</evidence>
<sequence length="564" mass="61808">MNLFMTEKKRFGADLVLESLLNHDVKYVFGIPGAKIDRLFEVIENNSNAPKLVITKHEQNAAFMAQAVGRLTGKPGVVLVTSGPGASNLATGILTAQTENDPVVAIAGQVQRQDLYRRTHQSTPSVLLFNGITKFTTEVQDAENLSEVIANAFDIASAAPQGASFISLPQDVDDSPVSSQALEKVENISAGPASPEQIEFLAGKIRQAKLPVILVGQRGSDEKTVKALHDFLHVTKLPVVETFQGAGVIDRSLVEQSFFGRVGLFANQTGDQLLKASDLVIALGYDAVEYEPRVWNKNNKLPIATIDSIHAQIDAHYNPKIQLVGDMPVTINLLAKQLNNYSLSKESNSLLNKYREQLKSEPGGPKFVAKVGLSHPLDVVHAIQKQVDDNMTVTLDVGSVYIWMSRFFRSYRPRHFLISDGMQTLGVALPWAIAAGLVRPNEKIVSVSGDGGFMFSSAELETAVRLKSNLVHIIFNDHGHYDMVKFQEEMKYGKSAGVDFGQVDFVKFAESFGAKGLRVDDPTKIDQVLTEAFNWDQGPVLVDIPVDYSHDTELYSELIEGGMD</sequence>
<evidence type="ECO:0000256" key="1">
    <source>
        <dbReference type="ARBA" id="ARBA00007812"/>
    </source>
</evidence>
<dbReference type="Proteomes" id="UP000003346">
    <property type="component" value="Unassembled WGS sequence"/>
</dbReference>
<dbReference type="GO" id="GO:0034077">
    <property type="term" value="P:butanediol metabolic process"/>
    <property type="evidence" value="ECO:0007669"/>
    <property type="project" value="InterPro"/>
</dbReference>
<evidence type="ECO:0000256" key="2">
    <source>
        <dbReference type="ARBA" id="ARBA00023052"/>
    </source>
</evidence>
<keyword evidence="2 3" id="KW-0786">Thiamine pyrophosphate</keyword>
<dbReference type="AlphaFoldDB" id="A0NJ29"/>
<dbReference type="SUPFAM" id="SSF52518">
    <property type="entry name" value="Thiamin diphosphate-binding fold (THDP-binding)"/>
    <property type="match status" value="2"/>
</dbReference>
<dbReference type="Pfam" id="PF02776">
    <property type="entry name" value="TPP_enzyme_N"/>
    <property type="match status" value="1"/>
</dbReference>
<evidence type="ECO:0000259" key="5">
    <source>
        <dbReference type="Pfam" id="PF02775"/>
    </source>
</evidence>
<dbReference type="GO" id="GO:0009097">
    <property type="term" value="P:isoleucine biosynthetic process"/>
    <property type="evidence" value="ECO:0007669"/>
    <property type="project" value="TreeGrafter"/>
</dbReference>
<dbReference type="NCBIfam" id="TIGR02418">
    <property type="entry name" value="acolac_catab"/>
    <property type="match status" value="1"/>
</dbReference>
<dbReference type="PROSITE" id="PS00187">
    <property type="entry name" value="TPP_ENZYMES"/>
    <property type="match status" value="1"/>
</dbReference>
<dbReference type="GO" id="GO:0050660">
    <property type="term" value="F:flavin adenine dinucleotide binding"/>
    <property type="evidence" value="ECO:0007669"/>
    <property type="project" value="TreeGrafter"/>
</dbReference>
<dbReference type="NCBIfam" id="NF006378">
    <property type="entry name" value="PRK08617.1"/>
    <property type="match status" value="1"/>
</dbReference>
<dbReference type="InterPro" id="IPR012000">
    <property type="entry name" value="Thiamin_PyroP_enz_cen_dom"/>
</dbReference>
<dbReference type="InterPro" id="IPR029061">
    <property type="entry name" value="THDP-binding"/>
</dbReference>
<dbReference type="InterPro" id="IPR000399">
    <property type="entry name" value="TPP-bd_CS"/>
</dbReference>
<dbReference type="InterPro" id="IPR012001">
    <property type="entry name" value="Thiamin_PyroP_enz_TPP-bd_dom"/>
</dbReference>